<protein>
    <recommendedName>
        <fullName evidence="6">LIM zinc-binding domain-containing protein</fullName>
    </recommendedName>
</protein>
<dbReference type="GO" id="GO:0001725">
    <property type="term" value="C:stress fiber"/>
    <property type="evidence" value="ECO:0007669"/>
    <property type="project" value="TreeGrafter"/>
</dbReference>
<dbReference type="PANTHER" id="PTHR24207">
    <property type="entry name" value="ZYX102 PROTEIN"/>
    <property type="match status" value="1"/>
</dbReference>
<dbReference type="Gene3D" id="2.10.110.10">
    <property type="entry name" value="Cysteine Rich Protein"/>
    <property type="match status" value="2"/>
</dbReference>
<dbReference type="GO" id="GO:0005925">
    <property type="term" value="C:focal adhesion"/>
    <property type="evidence" value="ECO:0007669"/>
    <property type="project" value="TreeGrafter"/>
</dbReference>
<dbReference type="GO" id="GO:0046872">
    <property type="term" value="F:metal ion binding"/>
    <property type="evidence" value="ECO:0007669"/>
    <property type="project" value="UniProtKB-KW"/>
</dbReference>
<accession>A0A670ZFI0</accession>
<evidence type="ECO:0000256" key="2">
    <source>
        <dbReference type="ARBA" id="ARBA00022737"/>
    </source>
</evidence>
<evidence type="ECO:0000256" key="4">
    <source>
        <dbReference type="ARBA" id="ARBA00023038"/>
    </source>
</evidence>
<dbReference type="Proteomes" id="UP000472273">
    <property type="component" value="Unplaced"/>
</dbReference>
<dbReference type="SUPFAM" id="SSF57716">
    <property type="entry name" value="Glucocorticoid receptor-like (DNA-binding domain)"/>
    <property type="match status" value="2"/>
</dbReference>
<dbReference type="PANTHER" id="PTHR24207:SF0">
    <property type="entry name" value="LIPOMA-PREFERRED PARTNER"/>
    <property type="match status" value="1"/>
</dbReference>
<name>A0A670ZFI0_PSETE</name>
<evidence type="ECO:0000259" key="6">
    <source>
        <dbReference type="PROSITE" id="PS50023"/>
    </source>
</evidence>
<dbReference type="Pfam" id="PF00412">
    <property type="entry name" value="LIM"/>
    <property type="match status" value="1"/>
</dbReference>
<keyword evidence="2" id="KW-0677">Repeat</keyword>
<dbReference type="InterPro" id="IPR001781">
    <property type="entry name" value="Znf_LIM"/>
</dbReference>
<dbReference type="Ensembl" id="ENSPTXT00000021289.1">
    <property type="protein sequence ID" value="ENSPTXP00000020661.1"/>
    <property type="gene ID" value="ENSPTXG00000014282.1"/>
</dbReference>
<dbReference type="GO" id="GO:0098609">
    <property type="term" value="P:cell-cell adhesion"/>
    <property type="evidence" value="ECO:0007669"/>
    <property type="project" value="TreeGrafter"/>
</dbReference>
<keyword evidence="3 5" id="KW-0862">Zinc</keyword>
<feature type="domain" description="LIM zinc-binding" evidence="6">
    <location>
        <begin position="1"/>
        <end position="44"/>
    </location>
</feature>
<dbReference type="PROSITE" id="PS50023">
    <property type="entry name" value="LIM_DOMAIN_2"/>
    <property type="match status" value="1"/>
</dbReference>
<reference evidence="7" key="2">
    <citation type="submission" date="2025-09" db="UniProtKB">
        <authorList>
            <consortium name="Ensembl"/>
        </authorList>
    </citation>
    <scope>IDENTIFICATION</scope>
</reference>
<evidence type="ECO:0000313" key="7">
    <source>
        <dbReference type="Ensembl" id="ENSPTXP00000020661.1"/>
    </source>
</evidence>
<keyword evidence="8" id="KW-1185">Reference proteome</keyword>
<keyword evidence="1 5" id="KW-0479">Metal-binding</keyword>
<dbReference type="GeneTree" id="ENSGT00940000156022"/>
<proteinExistence type="predicted"/>
<evidence type="ECO:0000256" key="5">
    <source>
        <dbReference type="PROSITE-ProRule" id="PRU00125"/>
    </source>
</evidence>
<keyword evidence="4 5" id="KW-0440">LIM domain</keyword>
<sequence>MGKAYHPQCFTCVVCHRCLDGIPFTVDATSQIHCIEDFHRKFAPRCSVCGEAIMPEPGQEETVRIVALDRSFHINCYKCEVSRDGGGGGGGGGRGAAVGAPLSMGRVGPPGGRWAELDLWVCYATEVVKERHLRGTGGRPPNKVGGWTR</sequence>
<reference evidence="7" key="1">
    <citation type="submission" date="2025-08" db="UniProtKB">
        <authorList>
            <consortium name="Ensembl"/>
        </authorList>
    </citation>
    <scope>IDENTIFICATION</scope>
</reference>
<organism evidence="7 8">
    <name type="scientific">Pseudonaja textilis</name>
    <name type="common">Eastern brown snake</name>
    <dbReference type="NCBI Taxonomy" id="8673"/>
    <lineage>
        <taxon>Eukaryota</taxon>
        <taxon>Metazoa</taxon>
        <taxon>Chordata</taxon>
        <taxon>Craniata</taxon>
        <taxon>Vertebrata</taxon>
        <taxon>Euteleostomi</taxon>
        <taxon>Lepidosauria</taxon>
        <taxon>Squamata</taxon>
        <taxon>Bifurcata</taxon>
        <taxon>Unidentata</taxon>
        <taxon>Episquamata</taxon>
        <taxon>Toxicofera</taxon>
        <taxon>Serpentes</taxon>
        <taxon>Colubroidea</taxon>
        <taxon>Elapidae</taxon>
        <taxon>Hydrophiinae</taxon>
        <taxon>Pseudonaja</taxon>
    </lineage>
</organism>
<evidence type="ECO:0000256" key="1">
    <source>
        <dbReference type="ARBA" id="ARBA00022723"/>
    </source>
</evidence>
<evidence type="ECO:0000256" key="3">
    <source>
        <dbReference type="ARBA" id="ARBA00022833"/>
    </source>
</evidence>
<dbReference type="AlphaFoldDB" id="A0A670ZFI0"/>
<evidence type="ECO:0000313" key="8">
    <source>
        <dbReference type="Proteomes" id="UP000472273"/>
    </source>
</evidence>